<dbReference type="GO" id="GO:0016255">
    <property type="term" value="P:attachment of GPI anchor to protein"/>
    <property type="evidence" value="ECO:0007669"/>
    <property type="project" value="InterPro"/>
</dbReference>
<keyword evidence="5 10" id="KW-0812">Transmembrane</keyword>
<keyword evidence="4" id="KW-0337">GPI-anchor biosynthesis</keyword>
<dbReference type="Proteomes" id="UP000236161">
    <property type="component" value="Unassembled WGS sequence"/>
</dbReference>
<sequence length="235" mass="24993">MAEISKSDPLNPNPNPPQIAFSIRRTTKPGRKRVFVTLSVFFSFLVGLLFLLKSTEIYRSPLPFSSIESLSLRLRSEPPAPPCRLQAVFLRPGGGGTADRLARLISDEVDKSIGSIPSRGSCGRNYALSVTVDSGNGACERSGDGESCPCYWPCGGIDVLELRNEDGIVDELLDSALGGGGQRLGTGGKIYTVVVAGGKGEFVPVGLDGSVVLSFNLLNANPNDWVYDCTVVLDV</sequence>
<evidence type="ECO:0000256" key="1">
    <source>
        <dbReference type="ARBA" id="ARBA00004477"/>
    </source>
</evidence>
<dbReference type="PANTHER" id="PTHR21072:SF13">
    <property type="entry name" value="GPI TRANSAMIDASE COMPONENT PIG-S"/>
    <property type="match status" value="1"/>
</dbReference>
<dbReference type="EMBL" id="KZ453230">
    <property type="protein sequence ID" value="PKA47425.1"/>
    <property type="molecule type" value="Genomic_DNA"/>
</dbReference>
<dbReference type="OrthoDB" id="28748at2759"/>
<dbReference type="STRING" id="1088818.A0A2H9ZVT6"/>
<evidence type="ECO:0000256" key="9">
    <source>
        <dbReference type="ARBA" id="ARBA00023180"/>
    </source>
</evidence>
<keyword evidence="7 10" id="KW-1133">Transmembrane helix</keyword>
<dbReference type="AlphaFoldDB" id="A0A2H9ZVT6"/>
<dbReference type="GO" id="GO:0006506">
    <property type="term" value="P:GPI anchor biosynthetic process"/>
    <property type="evidence" value="ECO:0007669"/>
    <property type="project" value="UniProtKB-UniPathway"/>
</dbReference>
<feature type="transmembrane region" description="Helical" evidence="10">
    <location>
        <begin position="34"/>
        <end position="52"/>
    </location>
</feature>
<reference evidence="11 12" key="1">
    <citation type="journal article" date="2017" name="Nature">
        <title>The Apostasia genome and the evolution of orchids.</title>
        <authorList>
            <person name="Zhang G.Q."/>
            <person name="Liu K.W."/>
            <person name="Li Z."/>
            <person name="Lohaus R."/>
            <person name="Hsiao Y.Y."/>
            <person name="Niu S.C."/>
            <person name="Wang J.Y."/>
            <person name="Lin Y.C."/>
            <person name="Xu Q."/>
            <person name="Chen L.J."/>
            <person name="Yoshida K."/>
            <person name="Fujiwara S."/>
            <person name="Wang Z.W."/>
            <person name="Zhang Y.Q."/>
            <person name="Mitsuda N."/>
            <person name="Wang M."/>
            <person name="Liu G.H."/>
            <person name="Pecoraro L."/>
            <person name="Huang H.X."/>
            <person name="Xiao X.J."/>
            <person name="Lin M."/>
            <person name="Wu X.Y."/>
            <person name="Wu W.L."/>
            <person name="Chen Y.Y."/>
            <person name="Chang S.B."/>
            <person name="Sakamoto S."/>
            <person name="Ohme-Takagi M."/>
            <person name="Yagi M."/>
            <person name="Zeng S.J."/>
            <person name="Shen C.Y."/>
            <person name="Yeh C.M."/>
            <person name="Luo Y.B."/>
            <person name="Tsai W.C."/>
            <person name="Van de Peer Y."/>
            <person name="Liu Z.J."/>
        </authorList>
    </citation>
    <scope>NUCLEOTIDE SEQUENCE [LARGE SCALE GENOMIC DNA]</scope>
    <source>
        <strain evidence="12">cv. Shenzhen</strain>
        <tissue evidence="11">Stem</tissue>
    </source>
</reference>
<accession>A0A2H9ZVT6</accession>
<dbReference type="UniPathway" id="UPA00196"/>
<evidence type="ECO:0000256" key="10">
    <source>
        <dbReference type="SAM" id="Phobius"/>
    </source>
</evidence>
<dbReference type="GO" id="GO:0042765">
    <property type="term" value="C:GPI-anchor transamidase complex"/>
    <property type="evidence" value="ECO:0007669"/>
    <property type="project" value="InterPro"/>
</dbReference>
<proteinExistence type="inferred from homology"/>
<keyword evidence="6" id="KW-0256">Endoplasmic reticulum</keyword>
<evidence type="ECO:0000256" key="3">
    <source>
        <dbReference type="ARBA" id="ARBA00005316"/>
    </source>
</evidence>
<dbReference type="Pfam" id="PF10510">
    <property type="entry name" value="PIG-S"/>
    <property type="match status" value="1"/>
</dbReference>
<dbReference type="PANTHER" id="PTHR21072">
    <property type="entry name" value="GPI TRANSAMIDASE COMPONENT PIG-S"/>
    <property type="match status" value="1"/>
</dbReference>
<evidence type="ECO:0000256" key="6">
    <source>
        <dbReference type="ARBA" id="ARBA00022824"/>
    </source>
</evidence>
<comment type="subcellular location">
    <subcellularLocation>
        <location evidence="1">Endoplasmic reticulum membrane</location>
        <topology evidence="1">Multi-pass membrane protein</topology>
    </subcellularLocation>
</comment>
<keyword evidence="8 10" id="KW-0472">Membrane</keyword>
<evidence type="ECO:0000256" key="5">
    <source>
        <dbReference type="ARBA" id="ARBA00022692"/>
    </source>
</evidence>
<evidence type="ECO:0000256" key="2">
    <source>
        <dbReference type="ARBA" id="ARBA00004687"/>
    </source>
</evidence>
<evidence type="ECO:0000256" key="8">
    <source>
        <dbReference type="ARBA" id="ARBA00023136"/>
    </source>
</evidence>
<protein>
    <submittedName>
        <fullName evidence="11">Uncharacterized protein</fullName>
    </submittedName>
</protein>
<name>A0A2H9ZVT6_9ASPA</name>
<keyword evidence="12" id="KW-1185">Reference proteome</keyword>
<evidence type="ECO:0000313" key="11">
    <source>
        <dbReference type="EMBL" id="PKA47425.1"/>
    </source>
</evidence>
<evidence type="ECO:0000256" key="7">
    <source>
        <dbReference type="ARBA" id="ARBA00022989"/>
    </source>
</evidence>
<organism evidence="11 12">
    <name type="scientific">Apostasia shenzhenica</name>
    <dbReference type="NCBI Taxonomy" id="1088818"/>
    <lineage>
        <taxon>Eukaryota</taxon>
        <taxon>Viridiplantae</taxon>
        <taxon>Streptophyta</taxon>
        <taxon>Embryophyta</taxon>
        <taxon>Tracheophyta</taxon>
        <taxon>Spermatophyta</taxon>
        <taxon>Magnoliopsida</taxon>
        <taxon>Liliopsida</taxon>
        <taxon>Asparagales</taxon>
        <taxon>Orchidaceae</taxon>
        <taxon>Apostasioideae</taxon>
        <taxon>Apostasia</taxon>
    </lineage>
</organism>
<keyword evidence="9" id="KW-0325">Glycoprotein</keyword>
<dbReference type="InterPro" id="IPR019540">
    <property type="entry name" value="PtdIno-glycan_biosynth_class_S"/>
</dbReference>
<gene>
    <name evidence="11" type="ORF">AXF42_Ash020154</name>
</gene>
<evidence type="ECO:0000256" key="4">
    <source>
        <dbReference type="ARBA" id="ARBA00022502"/>
    </source>
</evidence>
<comment type="pathway">
    <text evidence="2">Glycolipid biosynthesis; glycosylphosphatidylinositol-anchor biosynthesis.</text>
</comment>
<comment type="similarity">
    <text evidence="3">Belongs to the PIGS family.</text>
</comment>
<evidence type="ECO:0000313" key="12">
    <source>
        <dbReference type="Proteomes" id="UP000236161"/>
    </source>
</evidence>